<keyword evidence="1" id="KW-1133">Transmembrane helix</keyword>
<reference evidence="2 3" key="1">
    <citation type="journal article" date="2019" name="Int. J. Syst. Evol. Microbiol.">
        <title>The Global Catalogue of Microorganisms (GCM) 10K type strain sequencing project: providing services to taxonomists for standard genome sequencing and annotation.</title>
        <authorList>
            <consortium name="The Broad Institute Genomics Platform"/>
            <consortium name="The Broad Institute Genome Sequencing Center for Infectious Disease"/>
            <person name="Wu L."/>
            <person name="Ma J."/>
        </authorList>
    </citation>
    <scope>NUCLEOTIDE SEQUENCE [LARGE SCALE GENOMIC DNA]</scope>
    <source>
        <strain evidence="2 3">JCM 15134</strain>
    </source>
</reference>
<dbReference type="RefSeq" id="WP_343808358.1">
    <property type="nucleotide sequence ID" value="NZ_BAAAET010000005.1"/>
</dbReference>
<comment type="caution">
    <text evidence="2">The sequence shown here is derived from an EMBL/GenBank/DDBJ whole genome shotgun (WGS) entry which is preliminary data.</text>
</comment>
<dbReference type="EMBL" id="BAAAET010000005">
    <property type="protein sequence ID" value="GAA0700656.1"/>
    <property type="molecule type" value="Genomic_DNA"/>
</dbReference>
<evidence type="ECO:0000313" key="3">
    <source>
        <dbReference type="Proteomes" id="UP001499915"/>
    </source>
</evidence>
<gene>
    <name evidence="2" type="ORF">GCM10009104_32110</name>
</gene>
<evidence type="ECO:0000313" key="2">
    <source>
        <dbReference type="EMBL" id="GAA0700656.1"/>
    </source>
</evidence>
<evidence type="ECO:0000256" key="1">
    <source>
        <dbReference type="SAM" id="Phobius"/>
    </source>
</evidence>
<accession>A0ABN1I9V3</accession>
<keyword evidence="1" id="KW-0472">Membrane</keyword>
<dbReference type="Proteomes" id="UP001499915">
    <property type="component" value="Unassembled WGS sequence"/>
</dbReference>
<feature type="transmembrane region" description="Helical" evidence="1">
    <location>
        <begin position="68"/>
        <end position="88"/>
    </location>
</feature>
<proteinExistence type="predicted"/>
<organism evidence="2 3">
    <name type="scientific">Marinobacterium maritimum</name>
    <dbReference type="NCBI Taxonomy" id="500162"/>
    <lineage>
        <taxon>Bacteria</taxon>
        <taxon>Pseudomonadati</taxon>
        <taxon>Pseudomonadota</taxon>
        <taxon>Gammaproteobacteria</taxon>
        <taxon>Oceanospirillales</taxon>
        <taxon>Oceanospirillaceae</taxon>
        <taxon>Marinobacterium</taxon>
    </lineage>
</organism>
<protein>
    <submittedName>
        <fullName evidence="2">Uncharacterized protein</fullName>
    </submittedName>
</protein>
<feature type="transmembrane region" description="Helical" evidence="1">
    <location>
        <begin position="108"/>
        <end position="126"/>
    </location>
</feature>
<sequence length="134" mass="14765">MTALKALGIWLIILVVAVANGILRESVLMPMLGLTAGLILSGMLLSVLILVITFFTLPWLQANRRSKLAGIGLFWLLLTLVFEFAFGWSQGKPLSVILDAYTFKDGNLWPVVLLVTVTSPYVAARLREICLPEH</sequence>
<keyword evidence="1" id="KW-0812">Transmembrane</keyword>
<name>A0ABN1I9V3_9GAMM</name>
<keyword evidence="3" id="KW-1185">Reference proteome</keyword>
<feature type="transmembrane region" description="Helical" evidence="1">
    <location>
        <begin position="31"/>
        <end position="56"/>
    </location>
</feature>